<dbReference type="AlphaFoldDB" id="A0A6D2KUM2"/>
<reference evidence="2" key="1">
    <citation type="submission" date="2020-01" db="EMBL/GenBank/DDBJ databases">
        <authorList>
            <person name="Mishra B."/>
        </authorList>
    </citation>
    <scope>NUCLEOTIDE SEQUENCE [LARGE SCALE GENOMIC DNA]</scope>
</reference>
<sequence>MLTPDWSVLKAAGLVSPPYWFRSSLSFSSSWCRHSIGLVLPPTFPLAEDFVRFPLRRVSFPVVLDFISPSMLPPYDFRASPLGLGFPWDVLGLDMGYHTVSQIAAVQRAGQSASAPRGYSSAETSGTSQAGQITWTLLVGRFESHILFDSGASNCFITPERAEKSGIRNCMMLFSGWTGCRTTEFIWIATEAESSLSEMRGEPGTAPISKTPYKMVPAKLAELKKQIEDLLSKGFIRPSVSPWGAPVLFVKKKDGSFRLCIDYRGLNRVTVKNRYPLPRIDELLDQLRGATWFSKIDLASGYHQISIDEGDVWKTAF</sequence>
<dbReference type="CDD" id="cd01647">
    <property type="entry name" value="RT_LTR"/>
    <property type="match status" value="1"/>
</dbReference>
<dbReference type="InterPro" id="IPR043128">
    <property type="entry name" value="Rev_trsase/Diguanyl_cyclase"/>
</dbReference>
<evidence type="ECO:0000313" key="2">
    <source>
        <dbReference type="EMBL" id="CAA7051129.1"/>
    </source>
</evidence>
<dbReference type="InterPro" id="IPR043502">
    <property type="entry name" value="DNA/RNA_pol_sf"/>
</dbReference>
<gene>
    <name evidence="2" type="ORF">MERR_LOCUS38364</name>
</gene>
<proteinExistence type="predicted"/>
<comment type="caution">
    <text evidence="2">The sequence shown here is derived from an EMBL/GenBank/DDBJ whole genome shotgun (WGS) entry which is preliminary data.</text>
</comment>
<evidence type="ECO:0000259" key="1">
    <source>
        <dbReference type="Pfam" id="PF00078"/>
    </source>
</evidence>
<dbReference type="Gene3D" id="3.30.70.270">
    <property type="match status" value="1"/>
</dbReference>
<organism evidence="2 3">
    <name type="scientific">Microthlaspi erraticum</name>
    <dbReference type="NCBI Taxonomy" id="1685480"/>
    <lineage>
        <taxon>Eukaryota</taxon>
        <taxon>Viridiplantae</taxon>
        <taxon>Streptophyta</taxon>
        <taxon>Embryophyta</taxon>
        <taxon>Tracheophyta</taxon>
        <taxon>Spermatophyta</taxon>
        <taxon>Magnoliopsida</taxon>
        <taxon>eudicotyledons</taxon>
        <taxon>Gunneridae</taxon>
        <taxon>Pentapetalae</taxon>
        <taxon>rosids</taxon>
        <taxon>malvids</taxon>
        <taxon>Brassicales</taxon>
        <taxon>Brassicaceae</taxon>
        <taxon>Coluteocarpeae</taxon>
        <taxon>Microthlaspi</taxon>
    </lineage>
</organism>
<dbReference type="Pfam" id="PF00078">
    <property type="entry name" value="RVT_1"/>
    <property type="match status" value="1"/>
</dbReference>
<dbReference type="InterPro" id="IPR032567">
    <property type="entry name" value="RTL1-rel"/>
</dbReference>
<dbReference type="Gene3D" id="3.10.10.10">
    <property type="entry name" value="HIV Type 1 Reverse Transcriptase, subunit A, domain 1"/>
    <property type="match status" value="1"/>
</dbReference>
<dbReference type="PANTHER" id="PTHR15503:SF45">
    <property type="entry name" value="RNA-DIRECTED DNA POLYMERASE HOMOLOG"/>
    <property type="match status" value="1"/>
</dbReference>
<feature type="domain" description="Reverse transcriptase" evidence="1">
    <location>
        <begin position="250"/>
        <end position="317"/>
    </location>
</feature>
<protein>
    <recommendedName>
        <fullName evidence="1">Reverse transcriptase domain-containing protein</fullName>
    </recommendedName>
</protein>
<evidence type="ECO:0000313" key="3">
    <source>
        <dbReference type="Proteomes" id="UP000467841"/>
    </source>
</evidence>
<dbReference type="Proteomes" id="UP000467841">
    <property type="component" value="Unassembled WGS sequence"/>
</dbReference>
<dbReference type="SUPFAM" id="SSF56672">
    <property type="entry name" value="DNA/RNA polymerases"/>
    <property type="match status" value="1"/>
</dbReference>
<dbReference type="EMBL" id="CACVBM020001465">
    <property type="protein sequence ID" value="CAA7051129.1"/>
    <property type="molecule type" value="Genomic_DNA"/>
</dbReference>
<name>A0A6D2KUM2_9BRAS</name>
<dbReference type="PANTHER" id="PTHR15503">
    <property type="entry name" value="LDOC1 RELATED"/>
    <property type="match status" value="1"/>
</dbReference>
<accession>A0A6D2KUM2</accession>
<keyword evidence="3" id="KW-1185">Reference proteome</keyword>
<dbReference type="InterPro" id="IPR000477">
    <property type="entry name" value="RT_dom"/>
</dbReference>